<sequence>MSFRMVSLIASRLGKLSVMPTRSCSRNVSRDASKAWMDQRQTHRTSAHRHREKEERFEDPDMDDVDDKVQAVFSEERRRQRTVKYHIVKRQLTESGAPERKLSWDAMEQIRYLKQELPEEWTIDRLAEGFSVHRDIILRVLRSKFTPKPERKAKQDASVWARLRQQALPGSGAGGQGRQQALPGGGAGGQDRQQALPGGGAGGQGRQQALPGGGAGGQDRQQALPGSGAGGQGRQQALPGGGAGGQGRQQALPGGGAGGQGRQQALPGGGAGGQGRQQALPGGGAGGQGRQQALPGGGAGGQGRQQALPGSGAGGQGRQQALPGGGAGGQGRQQALPGGGAGGQDRQQALPGGGGAGGPGRPQLPASGHRSSKPAMLPAGSGTGALVTLASHSSQRLIARDLEDGPGPRAMMTTANSPAAPLTSLPTQLSSSPTLHRRHTSGQDNSREEWEEEENVPEDNVSEKVEEKDDQEERWDGRVFSEEELEELMLSSKPSRVVQNGIEFFDSEGNFLYRI</sequence>
<dbReference type="GeneID" id="120061453"/>
<evidence type="ECO:0000256" key="16">
    <source>
        <dbReference type="ARBA" id="ARBA00029657"/>
    </source>
</evidence>
<keyword evidence="10" id="KW-0732">Signal</keyword>
<keyword evidence="12" id="KW-0496">Mitochondrion</keyword>
<feature type="compositionally biased region" description="Gly residues" evidence="17">
    <location>
        <begin position="351"/>
        <end position="360"/>
    </location>
</feature>
<evidence type="ECO:0000256" key="3">
    <source>
        <dbReference type="ARBA" id="ARBA00004325"/>
    </source>
</evidence>
<feature type="compositionally biased region" description="Gly residues" evidence="17">
    <location>
        <begin position="171"/>
        <end position="189"/>
    </location>
</feature>
<evidence type="ECO:0000256" key="11">
    <source>
        <dbReference type="ARBA" id="ARBA00022782"/>
    </source>
</evidence>
<dbReference type="KEGG" id="snh:120061453"/>
<feature type="region of interest" description="Disordered" evidence="17">
    <location>
        <begin position="168"/>
        <end position="477"/>
    </location>
</feature>
<reference evidence="19 20" key="1">
    <citation type="submission" date="2025-04" db="UniProtKB">
        <authorList>
            <consortium name="RefSeq"/>
        </authorList>
    </citation>
    <scope>IDENTIFICATION</scope>
    <source>
        <tissue evidence="19 20">White muscle</tissue>
    </source>
</reference>
<feature type="compositionally biased region" description="Gly residues" evidence="17">
    <location>
        <begin position="197"/>
        <end position="217"/>
    </location>
</feature>
<evidence type="ECO:0000313" key="18">
    <source>
        <dbReference type="Proteomes" id="UP000808372"/>
    </source>
</evidence>
<comment type="similarity">
    <text evidence="5">Belongs to the neugrin family.</text>
</comment>
<keyword evidence="15" id="KW-0539">Nucleus</keyword>
<proteinExistence type="inferred from homology"/>
<evidence type="ECO:0000256" key="1">
    <source>
        <dbReference type="ARBA" id="ARBA00003783"/>
    </source>
</evidence>
<evidence type="ECO:0000256" key="13">
    <source>
        <dbReference type="ARBA" id="ARBA00023136"/>
    </source>
</evidence>
<evidence type="ECO:0000256" key="15">
    <source>
        <dbReference type="ARBA" id="ARBA00023242"/>
    </source>
</evidence>
<feature type="compositionally biased region" description="Gly residues" evidence="17">
    <location>
        <begin position="311"/>
        <end position="343"/>
    </location>
</feature>
<dbReference type="GO" id="GO:0031966">
    <property type="term" value="C:mitochondrial membrane"/>
    <property type="evidence" value="ECO:0007669"/>
    <property type="project" value="UniProtKB-SubCell"/>
</dbReference>
<name>A0A8U1H2I9_SALNM</name>
<dbReference type="PANTHER" id="PTHR13475:SF4">
    <property type="entry name" value="NEUGRIN"/>
    <property type="match status" value="1"/>
</dbReference>
<evidence type="ECO:0000256" key="8">
    <source>
        <dbReference type="ARBA" id="ARBA00022473"/>
    </source>
</evidence>
<evidence type="ECO:0000256" key="7">
    <source>
        <dbReference type="ARBA" id="ARBA00016593"/>
    </source>
</evidence>
<protein>
    <recommendedName>
        <fullName evidence="7">Neugrin</fullName>
    </recommendedName>
    <alternativeName>
        <fullName evidence="16">Neurite outgrowth-associated protein</fullName>
    </alternativeName>
</protein>
<evidence type="ECO:0000256" key="2">
    <source>
        <dbReference type="ARBA" id="ARBA00004123"/>
    </source>
</evidence>
<comment type="subcellular location">
    <subcellularLocation>
        <location evidence="3">Mitochondrion membrane</location>
    </subcellularLocation>
    <subcellularLocation>
        <location evidence="2">Nucleus</location>
    </subcellularLocation>
    <subcellularLocation>
        <location evidence="4">Secreted</location>
    </subcellularLocation>
</comment>
<evidence type="ECO:0000256" key="5">
    <source>
        <dbReference type="ARBA" id="ARBA00008082"/>
    </source>
</evidence>
<dbReference type="GO" id="GO:0030154">
    <property type="term" value="P:cell differentiation"/>
    <property type="evidence" value="ECO:0007669"/>
    <property type="project" value="UniProtKB-KW"/>
</dbReference>
<evidence type="ECO:0000256" key="14">
    <source>
        <dbReference type="ARBA" id="ARBA00023180"/>
    </source>
</evidence>
<keyword evidence="11" id="KW-0221">Differentiation</keyword>
<evidence type="ECO:0000313" key="20">
    <source>
        <dbReference type="RefSeq" id="XP_038867197.1"/>
    </source>
</evidence>
<feature type="compositionally biased region" description="Basic residues" evidence="17">
    <location>
        <begin position="42"/>
        <end position="51"/>
    </location>
</feature>
<feature type="compositionally biased region" description="Gly residues" evidence="17">
    <location>
        <begin position="227"/>
        <end position="303"/>
    </location>
</feature>
<evidence type="ECO:0000256" key="4">
    <source>
        <dbReference type="ARBA" id="ARBA00004613"/>
    </source>
</evidence>
<dbReference type="PANTHER" id="PTHR13475">
    <property type="entry name" value="NEUGRIN"/>
    <property type="match status" value="1"/>
</dbReference>
<dbReference type="InterPro" id="IPR010487">
    <property type="entry name" value="NGRN/Rrg9"/>
</dbReference>
<keyword evidence="8" id="KW-0217">Developmental protein</keyword>
<dbReference type="Proteomes" id="UP000808372">
    <property type="component" value="Chromosome 16"/>
</dbReference>
<dbReference type="GO" id="GO:0005576">
    <property type="term" value="C:extracellular region"/>
    <property type="evidence" value="ECO:0007669"/>
    <property type="project" value="UniProtKB-SubCell"/>
</dbReference>
<evidence type="ECO:0000313" key="19">
    <source>
        <dbReference type="RefSeq" id="XP_038867196.1"/>
    </source>
</evidence>
<dbReference type="GO" id="GO:0005634">
    <property type="term" value="C:nucleus"/>
    <property type="evidence" value="ECO:0007669"/>
    <property type="project" value="UniProtKB-SubCell"/>
</dbReference>
<feature type="compositionally biased region" description="Low complexity" evidence="17">
    <location>
        <begin position="421"/>
        <end position="434"/>
    </location>
</feature>
<comment type="subunit">
    <text evidence="6">Forms a regulatory protein-RNA complex, consisting of RCC1L, NGRN, RPUSD3, RPUSD4, TRUB2, FASTKD2 and 16S mt-rRNA. Interacts with 16S mt-rRNA; this interaction is direct.</text>
</comment>
<dbReference type="RefSeq" id="XP_038867196.1">
    <property type="nucleotide sequence ID" value="XM_039011268.1"/>
</dbReference>
<keyword evidence="13" id="KW-0472">Membrane</keyword>
<evidence type="ECO:0000256" key="6">
    <source>
        <dbReference type="ARBA" id="ARBA00011308"/>
    </source>
</evidence>
<accession>A0A8U1H2I9</accession>
<keyword evidence="18" id="KW-1185">Reference proteome</keyword>
<comment type="function">
    <text evidence="1">Plays an essential role in mitochondrial ribosome biogenesis. As a component of a functional protein-RNA module, consisting of RCC1L, NGRN, RPUSD3, RPUSD4, TRUB2, FASTKD2 and 16S mitochondrial ribosomal RNA (16S mt-rRNA), controls 16S mt-rRNA abundance and is required for intra-mitochondrial translation of core subunits of the oxidative phosphorylation system.</text>
</comment>
<feature type="region of interest" description="Disordered" evidence="17">
    <location>
        <begin position="28"/>
        <end position="62"/>
    </location>
</feature>
<dbReference type="Pfam" id="PF06413">
    <property type="entry name" value="Neugrin"/>
    <property type="match status" value="2"/>
</dbReference>
<evidence type="ECO:0000256" key="10">
    <source>
        <dbReference type="ARBA" id="ARBA00022729"/>
    </source>
</evidence>
<organism evidence="18 20">
    <name type="scientific">Salvelinus namaycush</name>
    <name type="common">Lake trout</name>
    <name type="synonym">Salmo namaycush</name>
    <dbReference type="NCBI Taxonomy" id="8040"/>
    <lineage>
        <taxon>Eukaryota</taxon>
        <taxon>Metazoa</taxon>
        <taxon>Chordata</taxon>
        <taxon>Craniata</taxon>
        <taxon>Vertebrata</taxon>
        <taxon>Euteleostomi</taxon>
        <taxon>Actinopterygii</taxon>
        <taxon>Neopterygii</taxon>
        <taxon>Teleostei</taxon>
        <taxon>Protacanthopterygii</taxon>
        <taxon>Salmoniformes</taxon>
        <taxon>Salmonidae</taxon>
        <taxon>Salmoninae</taxon>
        <taxon>Salvelinus</taxon>
    </lineage>
</organism>
<evidence type="ECO:0000256" key="9">
    <source>
        <dbReference type="ARBA" id="ARBA00022525"/>
    </source>
</evidence>
<evidence type="ECO:0000256" key="17">
    <source>
        <dbReference type="SAM" id="MobiDB-lite"/>
    </source>
</evidence>
<keyword evidence="9" id="KW-0964">Secreted</keyword>
<dbReference type="RefSeq" id="XP_038867197.1">
    <property type="nucleotide sequence ID" value="XM_039011269.1"/>
</dbReference>
<evidence type="ECO:0000256" key="12">
    <source>
        <dbReference type="ARBA" id="ARBA00023128"/>
    </source>
</evidence>
<keyword evidence="14" id="KW-0325">Glycoprotein</keyword>
<dbReference type="AlphaFoldDB" id="A0A8U1H2I9"/>
<dbReference type="CTD" id="51335"/>
<gene>
    <name evidence="19 20" type="primary">ngrn</name>
</gene>